<keyword evidence="1" id="KW-0732">Signal</keyword>
<name>A0A9P6QVZ4_9FUNG</name>
<reference evidence="2" key="1">
    <citation type="journal article" date="2020" name="Fungal Divers.">
        <title>Resolving the Mortierellaceae phylogeny through synthesis of multi-gene phylogenetics and phylogenomics.</title>
        <authorList>
            <person name="Vandepol N."/>
            <person name="Liber J."/>
            <person name="Desiro A."/>
            <person name="Na H."/>
            <person name="Kennedy M."/>
            <person name="Barry K."/>
            <person name="Grigoriev I.V."/>
            <person name="Miller A.N."/>
            <person name="O'Donnell K."/>
            <person name="Stajich J.E."/>
            <person name="Bonito G."/>
        </authorList>
    </citation>
    <scope>NUCLEOTIDE SEQUENCE</scope>
    <source>
        <strain evidence="2">NVP60</strain>
    </source>
</reference>
<organism evidence="2 3">
    <name type="scientific">Linnemannia gamsii</name>
    <dbReference type="NCBI Taxonomy" id="64522"/>
    <lineage>
        <taxon>Eukaryota</taxon>
        <taxon>Fungi</taxon>
        <taxon>Fungi incertae sedis</taxon>
        <taxon>Mucoromycota</taxon>
        <taxon>Mortierellomycotina</taxon>
        <taxon>Mortierellomycetes</taxon>
        <taxon>Mortierellales</taxon>
        <taxon>Mortierellaceae</taxon>
        <taxon>Linnemannia</taxon>
    </lineage>
</organism>
<comment type="caution">
    <text evidence="2">The sequence shown here is derived from an EMBL/GenBank/DDBJ whole genome shotgun (WGS) entry which is preliminary data.</text>
</comment>
<protein>
    <submittedName>
        <fullName evidence="2">Uncharacterized protein</fullName>
    </submittedName>
</protein>
<feature type="signal peptide" evidence="1">
    <location>
        <begin position="1"/>
        <end position="22"/>
    </location>
</feature>
<proteinExistence type="predicted"/>
<evidence type="ECO:0000313" key="2">
    <source>
        <dbReference type="EMBL" id="KAG0303550.1"/>
    </source>
</evidence>
<evidence type="ECO:0000313" key="3">
    <source>
        <dbReference type="Proteomes" id="UP000823405"/>
    </source>
</evidence>
<feature type="chain" id="PRO_5040409464" evidence="1">
    <location>
        <begin position="23"/>
        <end position="117"/>
    </location>
</feature>
<dbReference type="Proteomes" id="UP000823405">
    <property type="component" value="Unassembled WGS sequence"/>
</dbReference>
<dbReference type="EMBL" id="JAAAIN010001392">
    <property type="protein sequence ID" value="KAG0303550.1"/>
    <property type="molecule type" value="Genomic_DNA"/>
</dbReference>
<sequence length="117" mass="12974">MKVQAVSLLLPLAVLLTQVADANRARSADPNITHEGFALSISGTYKGSIPILPVRVGQPILSPDREFTVTHGDANAPALKLTWRGQKFAFANINDMRANMTDKVYTFEHDYWFCIKV</sequence>
<dbReference type="OrthoDB" id="10363797at2759"/>
<accession>A0A9P6QVZ4</accession>
<keyword evidence="3" id="KW-1185">Reference proteome</keyword>
<gene>
    <name evidence="2" type="ORF">BGZ97_001856</name>
</gene>
<evidence type="ECO:0000256" key="1">
    <source>
        <dbReference type="SAM" id="SignalP"/>
    </source>
</evidence>
<dbReference type="AlphaFoldDB" id="A0A9P6QVZ4"/>